<dbReference type="RefSeq" id="WP_048142587.1">
    <property type="nucleotide sequence ID" value="NZ_CP009516.1"/>
</dbReference>
<protein>
    <submittedName>
        <fullName evidence="2">Uncharacterized protein</fullName>
    </submittedName>
</protein>
<dbReference type="KEGG" id="mhor:MSHOH_3897"/>
<evidence type="ECO:0000256" key="1">
    <source>
        <dbReference type="SAM" id="Phobius"/>
    </source>
</evidence>
<dbReference type="AlphaFoldDB" id="A0A0E3WVC4"/>
<name>A0A0E3WVC4_9EURY</name>
<keyword evidence="1" id="KW-1133">Transmembrane helix</keyword>
<organism evidence="2 3">
    <name type="scientific">Methanosarcina horonobensis HB-1 = JCM 15518</name>
    <dbReference type="NCBI Taxonomy" id="1434110"/>
    <lineage>
        <taxon>Archaea</taxon>
        <taxon>Methanobacteriati</taxon>
        <taxon>Methanobacteriota</taxon>
        <taxon>Stenosarchaea group</taxon>
        <taxon>Methanomicrobia</taxon>
        <taxon>Methanosarcinales</taxon>
        <taxon>Methanosarcinaceae</taxon>
        <taxon>Methanosarcina</taxon>
    </lineage>
</organism>
<dbReference type="OrthoDB" id="117273at2157"/>
<dbReference type="InterPro" id="IPR055713">
    <property type="entry name" value="DUF7289"/>
</dbReference>
<dbReference type="EMBL" id="CP009516">
    <property type="protein sequence ID" value="AKB80380.1"/>
    <property type="molecule type" value="Genomic_DNA"/>
</dbReference>
<evidence type="ECO:0000313" key="3">
    <source>
        <dbReference type="Proteomes" id="UP000033101"/>
    </source>
</evidence>
<evidence type="ECO:0000313" key="2">
    <source>
        <dbReference type="EMBL" id="AKB80380.1"/>
    </source>
</evidence>
<reference evidence="2 3" key="1">
    <citation type="submission" date="2014-07" db="EMBL/GenBank/DDBJ databases">
        <title>Methanogenic archaea and the global carbon cycle.</title>
        <authorList>
            <person name="Henriksen J.R."/>
            <person name="Luke J."/>
            <person name="Reinhart S."/>
            <person name="Benedict M.N."/>
            <person name="Youngblut N.D."/>
            <person name="Metcalf M.E."/>
            <person name="Whitaker R.J."/>
            <person name="Metcalf W.W."/>
        </authorList>
    </citation>
    <scope>NUCLEOTIDE SEQUENCE [LARGE SCALE GENOMIC DNA]</scope>
    <source>
        <strain evidence="2 3">HB-1</strain>
    </source>
</reference>
<dbReference type="Proteomes" id="UP000033101">
    <property type="component" value="Chromosome"/>
</dbReference>
<dbReference type="GeneID" id="24833263"/>
<dbReference type="STRING" id="1434110.MSHOH_3897"/>
<keyword evidence="1" id="KW-0812">Transmembrane</keyword>
<feature type="transmembrane region" description="Helical" evidence="1">
    <location>
        <begin position="21"/>
        <end position="47"/>
    </location>
</feature>
<dbReference type="HOGENOM" id="CLU_068609_0_0_2"/>
<keyword evidence="1" id="KW-0472">Membrane</keyword>
<gene>
    <name evidence="2" type="ORF">MSHOH_3897</name>
</gene>
<dbReference type="Pfam" id="PF23960">
    <property type="entry name" value="DUF7289"/>
    <property type="match status" value="1"/>
</dbReference>
<keyword evidence="3" id="KW-1185">Reference proteome</keyword>
<proteinExistence type="predicted"/>
<accession>A0A0E3WVC4</accession>
<dbReference type="PATRIC" id="fig|1434110.4.peg.4967"/>
<sequence length="310" mass="34692">MKRNRGSEFDPYPYSFFRSESAASTAIAFILLLGIVFSVFSVVHLGYVPEWKTDAEHSHVADVWEDVTKLKSKIDRTTILLMSDQNSTTSNITIIMPLRTGSMEMPLTGSSRFSGIVSVNADACNMTIVTPVNGSERVINCGTISYTSNNNYYVNQIFKYENGALILAQKEQSVMKLYPMIRVSEVSDKNYSFSINAIEIRGFADSLSSNSDCSVRLRDCSFSSFYDSEDHENMSSFALKINTTHPEAWEAYFNETMKGAGLEKDKDYTLDIVENDYLYLSFPENGSDSSLDRLYVGKTTANAELINGLI</sequence>